<keyword evidence="1" id="KW-0472">Membrane</keyword>
<feature type="transmembrane region" description="Helical" evidence="1">
    <location>
        <begin position="14"/>
        <end position="34"/>
    </location>
</feature>
<evidence type="ECO:0000259" key="2">
    <source>
        <dbReference type="PROSITE" id="PS51186"/>
    </source>
</evidence>
<proteinExistence type="predicted"/>
<reference evidence="4" key="1">
    <citation type="journal article" date="2019" name="Int. J. Syst. Evol. Microbiol.">
        <title>The Global Catalogue of Microorganisms (GCM) 10K type strain sequencing project: providing services to taxonomists for standard genome sequencing and annotation.</title>
        <authorList>
            <consortium name="The Broad Institute Genomics Platform"/>
            <consortium name="The Broad Institute Genome Sequencing Center for Infectious Disease"/>
            <person name="Wu L."/>
            <person name="Ma J."/>
        </authorList>
    </citation>
    <scope>NUCLEOTIDE SEQUENCE [LARGE SCALE GENOMIC DNA]</scope>
    <source>
        <strain evidence="4">CCUG 53762</strain>
    </source>
</reference>
<dbReference type="InterPro" id="IPR016181">
    <property type="entry name" value="Acyl_CoA_acyltransferase"/>
</dbReference>
<organism evidence="3 4">
    <name type="scientific">Pseudopedobacter beijingensis</name>
    <dbReference type="NCBI Taxonomy" id="1207056"/>
    <lineage>
        <taxon>Bacteria</taxon>
        <taxon>Pseudomonadati</taxon>
        <taxon>Bacteroidota</taxon>
        <taxon>Sphingobacteriia</taxon>
        <taxon>Sphingobacteriales</taxon>
        <taxon>Sphingobacteriaceae</taxon>
        <taxon>Pseudopedobacter</taxon>
    </lineage>
</organism>
<accession>A0ABW4IE53</accession>
<evidence type="ECO:0000313" key="3">
    <source>
        <dbReference type="EMBL" id="MFD1630702.1"/>
    </source>
</evidence>
<keyword evidence="3" id="KW-0808">Transferase</keyword>
<keyword evidence="1" id="KW-0812">Transmembrane</keyword>
<feature type="domain" description="N-acetyltransferase" evidence="2">
    <location>
        <begin position="1"/>
        <end position="106"/>
    </location>
</feature>
<comment type="caution">
    <text evidence="3">The sequence shown here is derived from an EMBL/GenBank/DDBJ whole genome shotgun (WGS) entry which is preliminary data.</text>
</comment>
<dbReference type="EC" id="2.3.-.-" evidence="3"/>
<keyword evidence="1" id="KW-1133">Transmembrane helix</keyword>
<dbReference type="Proteomes" id="UP001597118">
    <property type="component" value="Unassembled WGS sequence"/>
</dbReference>
<dbReference type="GO" id="GO:0016746">
    <property type="term" value="F:acyltransferase activity"/>
    <property type="evidence" value="ECO:0007669"/>
    <property type="project" value="UniProtKB-KW"/>
</dbReference>
<dbReference type="CDD" id="cd04301">
    <property type="entry name" value="NAT_SF"/>
    <property type="match status" value="1"/>
</dbReference>
<keyword evidence="4" id="KW-1185">Reference proteome</keyword>
<evidence type="ECO:0000256" key="1">
    <source>
        <dbReference type="SAM" id="Phobius"/>
    </source>
</evidence>
<sequence>MAPSWQSAIESMEVAQPAAVGAFIAAELVGYVLFNPVNKRIYQIAVAPRHRRKGIATQLLAAVQQQLPDTKVQLNNMDEAAENLKLLLEKHGLTNDINQFEMRKTF</sequence>
<dbReference type="EMBL" id="JBHUDG010000019">
    <property type="protein sequence ID" value="MFD1630702.1"/>
    <property type="molecule type" value="Genomic_DNA"/>
</dbReference>
<dbReference type="Pfam" id="PF00583">
    <property type="entry name" value="Acetyltransf_1"/>
    <property type="match status" value="1"/>
</dbReference>
<keyword evidence="3" id="KW-0012">Acyltransferase</keyword>
<dbReference type="Gene3D" id="3.40.630.30">
    <property type="match status" value="1"/>
</dbReference>
<gene>
    <name evidence="3" type="ORF">ACFSAH_12495</name>
</gene>
<name>A0ABW4IE53_9SPHI</name>
<dbReference type="PROSITE" id="PS51186">
    <property type="entry name" value="GNAT"/>
    <property type="match status" value="1"/>
</dbReference>
<protein>
    <submittedName>
        <fullName evidence="3">GNAT family N-acetyltransferase</fullName>
        <ecNumber evidence="3">2.3.-.-</ecNumber>
    </submittedName>
</protein>
<dbReference type="SUPFAM" id="SSF55729">
    <property type="entry name" value="Acyl-CoA N-acyltransferases (Nat)"/>
    <property type="match status" value="1"/>
</dbReference>
<dbReference type="RefSeq" id="WP_379663162.1">
    <property type="nucleotide sequence ID" value="NZ_JBHUDG010000019.1"/>
</dbReference>
<dbReference type="InterPro" id="IPR000182">
    <property type="entry name" value="GNAT_dom"/>
</dbReference>
<evidence type="ECO:0000313" key="4">
    <source>
        <dbReference type="Proteomes" id="UP001597118"/>
    </source>
</evidence>